<keyword evidence="1" id="KW-0472">Membrane</keyword>
<gene>
    <name evidence="2" type="ORF">COU88_05425</name>
</gene>
<dbReference type="InterPro" id="IPR012902">
    <property type="entry name" value="N_methyl_site"/>
</dbReference>
<name>A0A2M8KR21_9BACT</name>
<evidence type="ECO:0000313" key="2">
    <source>
        <dbReference type="EMBL" id="PJE62360.1"/>
    </source>
</evidence>
<dbReference type="Gene3D" id="3.30.700.10">
    <property type="entry name" value="Glycoprotein, Type 4 Pilin"/>
    <property type="match status" value="1"/>
</dbReference>
<dbReference type="Pfam" id="PF07963">
    <property type="entry name" value="N_methyl"/>
    <property type="match status" value="1"/>
</dbReference>
<proteinExistence type="predicted"/>
<dbReference type="AlphaFoldDB" id="A0A2M8KR21"/>
<sequence length="186" mass="20262">MSAGRKPNRVLFLSIIPSWRVKKGFTLIELIIVISIILMSGFGFANYVAYQEKLRLSTGARHIVDLLQQARSQAVNIELPAGCAYDAYVGSGIEVTATDAFNVIILCPPLSQIIRTESLSTFPHTSFDSGSVGTIIYFDKFYGKAHISGSPLCLTSSAYSPNNYALISISDSWALSLKENKSDCTP</sequence>
<dbReference type="InterPro" id="IPR045584">
    <property type="entry name" value="Pilin-like"/>
</dbReference>
<keyword evidence="1" id="KW-1133">Transmembrane helix</keyword>
<dbReference type="Proteomes" id="UP000229554">
    <property type="component" value="Unassembled WGS sequence"/>
</dbReference>
<evidence type="ECO:0008006" key="4">
    <source>
        <dbReference type="Google" id="ProtNLM"/>
    </source>
</evidence>
<comment type="caution">
    <text evidence="2">The sequence shown here is derived from an EMBL/GenBank/DDBJ whole genome shotgun (WGS) entry which is preliminary data.</text>
</comment>
<evidence type="ECO:0000313" key="3">
    <source>
        <dbReference type="Proteomes" id="UP000229554"/>
    </source>
</evidence>
<keyword evidence="1" id="KW-0812">Transmembrane</keyword>
<accession>A0A2M8KR21</accession>
<dbReference type="SUPFAM" id="SSF54523">
    <property type="entry name" value="Pili subunits"/>
    <property type="match status" value="1"/>
</dbReference>
<evidence type="ECO:0000256" key="1">
    <source>
        <dbReference type="SAM" id="Phobius"/>
    </source>
</evidence>
<protein>
    <recommendedName>
        <fullName evidence="4">General secretion pathway GspH domain-containing protein</fullName>
    </recommendedName>
</protein>
<dbReference type="EMBL" id="PFED01000219">
    <property type="protein sequence ID" value="PJE62360.1"/>
    <property type="molecule type" value="Genomic_DNA"/>
</dbReference>
<reference evidence="3" key="1">
    <citation type="submission" date="2017-09" db="EMBL/GenBank/DDBJ databases">
        <title>Depth-based differentiation of microbial function through sediment-hosted aquifers and enrichment of novel symbionts in the deep terrestrial subsurface.</title>
        <authorList>
            <person name="Probst A.J."/>
            <person name="Ladd B."/>
            <person name="Jarett J.K."/>
            <person name="Geller-Mcgrath D.E."/>
            <person name="Sieber C.M.K."/>
            <person name="Emerson J.B."/>
            <person name="Anantharaman K."/>
            <person name="Thomas B.C."/>
            <person name="Malmstrom R."/>
            <person name="Stieglmeier M."/>
            <person name="Klingl A."/>
            <person name="Woyke T."/>
            <person name="Ryan C.M."/>
            <person name="Banfield J.F."/>
        </authorList>
    </citation>
    <scope>NUCLEOTIDE SEQUENCE [LARGE SCALE GENOMIC DNA]</scope>
</reference>
<dbReference type="NCBIfam" id="TIGR02532">
    <property type="entry name" value="IV_pilin_GFxxxE"/>
    <property type="match status" value="1"/>
</dbReference>
<organism evidence="2 3">
    <name type="scientific">Candidatus Roizmanbacteria bacterium CG10_big_fil_rev_8_21_14_0_10_39_6</name>
    <dbReference type="NCBI Taxonomy" id="1974853"/>
    <lineage>
        <taxon>Bacteria</taxon>
        <taxon>Candidatus Roizmaniibacteriota</taxon>
    </lineage>
</organism>
<feature type="transmembrane region" description="Helical" evidence="1">
    <location>
        <begin position="30"/>
        <end position="50"/>
    </location>
</feature>